<reference evidence="2" key="1">
    <citation type="submission" date="2020-11" db="EMBL/GenBank/DDBJ databases">
        <authorList>
            <person name="Tran Van P."/>
        </authorList>
    </citation>
    <scope>NUCLEOTIDE SEQUENCE</scope>
</reference>
<feature type="region of interest" description="Disordered" evidence="1">
    <location>
        <begin position="59"/>
        <end position="86"/>
    </location>
</feature>
<dbReference type="AlphaFoldDB" id="A0A7R9LK05"/>
<dbReference type="EMBL" id="CAJPIZ010028522">
    <property type="protein sequence ID" value="CAG2119489.1"/>
    <property type="molecule type" value="Genomic_DNA"/>
</dbReference>
<accession>A0A7R9LK05</accession>
<gene>
    <name evidence="2" type="ORF">OSB1V03_LOCUS19437</name>
</gene>
<evidence type="ECO:0000313" key="3">
    <source>
        <dbReference type="Proteomes" id="UP000759131"/>
    </source>
</evidence>
<name>A0A7R9LK05_9ACAR</name>
<dbReference type="EMBL" id="OC883097">
    <property type="protein sequence ID" value="CAD7643102.1"/>
    <property type="molecule type" value="Genomic_DNA"/>
</dbReference>
<protein>
    <submittedName>
        <fullName evidence="2">Uncharacterized protein</fullName>
    </submittedName>
</protein>
<evidence type="ECO:0000313" key="2">
    <source>
        <dbReference type="EMBL" id="CAD7643102.1"/>
    </source>
</evidence>
<evidence type="ECO:0000256" key="1">
    <source>
        <dbReference type="SAM" id="MobiDB-lite"/>
    </source>
</evidence>
<keyword evidence="3" id="KW-1185">Reference proteome</keyword>
<dbReference type="Proteomes" id="UP000759131">
    <property type="component" value="Unassembled WGS sequence"/>
</dbReference>
<sequence length="86" mass="9762">MYLCYCFDRKWDLLSGKKEIISRSFAKRVAPKSTFPTARVPSVLSQLPVLRRLYLRPSHSSPENLKKMSSARVVPEPPSVTNLTSP</sequence>
<organism evidence="2">
    <name type="scientific">Medioppia subpectinata</name>
    <dbReference type="NCBI Taxonomy" id="1979941"/>
    <lineage>
        <taxon>Eukaryota</taxon>
        <taxon>Metazoa</taxon>
        <taxon>Ecdysozoa</taxon>
        <taxon>Arthropoda</taxon>
        <taxon>Chelicerata</taxon>
        <taxon>Arachnida</taxon>
        <taxon>Acari</taxon>
        <taxon>Acariformes</taxon>
        <taxon>Sarcoptiformes</taxon>
        <taxon>Oribatida</taxon>
        <taxon>Brachypylina</taxon>
        <taxon>Oppioidea</taxon>
        <taxon>Oppiidae</taxon>
        <taxon>Medioppia</taxon>
    </lineage>
</organism>
<proteinExistence type="predicted"/>